<dbReference type="Proteomes" id="UP000037035">
    <property type="component" value="Unassembled WGS sequence"/>
</dbReference>
<evidence type="ECO:0000259" key="4">
    <source>
        <dbReference type="PROSITE" id="PS00497"/>
    </source>
</evidence>
<dbReference type="PROSITE" id="PS00497">
    <property type="entry name" value="TYROSINASE_1"/>
    <property type="match status" value="1"/>
</dbReference>
<dbReference type="InterPro" id="IPR002227">
    <property type="entry name" value="Tyrosinase_Cu-bd"/>
</dbReference>
<keyword evidence="2" id="KW-0186">Copper</keyword>
<comment type="caution">
    <text evidence="5">The sequence shown here is derived from an EMBL/GenBank/DDBJ whole genome shotgun (WGS) entry which is preliminary data.</text>
</comment>
<evidence type="ECO:0000313" key="5">
    <source>
        <dbReference type="EMBL" id="KNZ44064.1"/>
    </source>
</evidence>
<evidence type="ECO:0000313" key="6">
    <source>
        <dbReference type="Proteomes" id="UP000037035"/>
    </source>
</evidence>
<evidence type="ECO:0000256" key="3">
    <source>
        <dbReference type="SAM" id="MobiDB-lite"/>
    </source>
</evidence>
<dbReference type="Pfam" id="PF00264">
    <property type="entry name" value="Tyrosinase"/>
    <property type="match status" value="1"/>
</dbReference>
<dbReference type="STRING" id="27349.A0A0L6U6A8"/>
<dbReference type="VEuPathDB" id="FungiDB:VP01_953g12"/>
<feature type="region of interest" description="Disordered" evidence="3">
    <location>
        <begin position="1"/>
        <end position="86"/>
    </location>
</feature>
<evidence type="ECO:0000256" key="2">
    <source>
        <dbReference type="ARBA" id="ARBA00023008"/>
    </source>
</evidence>
<feature type="compositionally biased region" description="Pro residues" evidence="3">
    <location>
        <begin position="31"/>
        <end position="67"/>
    </location>
</feature>
<dbReference type="GO" id="GO:0046872">
    <property type="term" value="F:metal ion binding"/>
    <property type="evidence" value="ECO:0007669"/>
    <property type="project" value="UniProtKB-KW"/>
</dbReference>
<dbReference type="AlphaFoldDB" id="A0A0L6U6A8"/>
<reference evidence="5 6" key="1">
    <citation type="submission" date="2015-08" db="EMBL/GenBank/DDBJ databases">
        <title>Next Generation Sequencing and Analysis of the Genome of Puccinia sorghi L Schw, the Causal Agent of Maize Common Rust.</title>
        <authorList>
            <person name="Rochi L."/>
            <person name="Burguener G."/>
            <person name="Darino M."/>
            <person name="Turjanski A."/>
            <person name="Kreff E."/>
            <person name="Dieguez M.J."/>
            <person name="Sacco F."/>
        </authorList>
    </citation>
    <scope>NUCLEOTIDE SEQUENCE [LARGE SCALE GENOMIC DNA]</scope>
    <source>
        <strain evidence="5 6">RO10H11247</strain>
    </source>
</reference>
<dbReference type="SUPFAM" id="SSF48056">
    <property type="entry name" value="Di-copper centre-containing domain"/>
    <property type="match status" value="1"/>
</dbReference>
<dbReference type="InterPro" id="IPR050316">
    <property type="entry name" value="Tyrosinase/Hemocyanin"/>
</dbReference>
<dbReference type="Gene3D" id="1.10.1280.10">
    <property type="entry name" value="Di-copper center containing domain from catechol oxidase"/>
    <property type="match status" value="1"/>
</dbReference>
<dbReference type="PANTHER" id="PTHR11474:SF126">
    <property type="entry name" value="TYROSINASE-LIKE PROTEIN TYR-1-RELATED"/>
    <property type="match status" value="1"/>
</dbReference>
<gene>
    <name evidence="5" type="ORF">VP01_953g12</name>
</gene>
<dbReference type="PANTHER" id="PTHR11474">
    <property type="entry name" value="TYROSINASE FAMILY MEMBER"/>
    <property type="match status" value="1"/>
</dbReference>
<keyword evidence="6" id="KW-1185">Reference proteome</keyword>
<accession>A0A0L6U6A8</accession>
<dbReference type="InterPro" id="IPR008922">
    <property type="entry name" value="Di-copper_centre_dom_sf"/>
</dbReference>
<evidence type="ECO:0000256" key="1">
    <source>
        <dbReference type="ARBA" id="ARBA00022723"/>
    </source>
</evidence>
<feature type="domain" description="Tyrosinase copper-binding" evidence="4">
    <location>
        <begin position="145"/>
        <end position="162"/>
    </location>
</feature>
<organism evidence="5 6">
    <name type="scientific">Puccinia sorghi</name>
    <dbReference type="NCBI Taxonomy" id="27349"/>
    <lineage>
        <taxon>Eukaryota</taxon>
        <taxon>Fungi</taxon>
        <taxon>Dikarya</taxon>
        <taxon>Basidiomycota</taxon>
        <taxon>Pucciniomycotina</taxon>
        <taxon>Pucciniomycetes</taxon>
        <taxon>Pucciniales</taxon>
        <taxon>Pucciniaceae</taxon>
        <taxon>Puccinia</taxon>
    </lineage>
</organism>
<proteinExistence type="predicted"/>
<name>A0A0L6U6A8_9BASI</name>
<sequence length="264" mass="29275">MNVGGKCLEIENPITGSTTISALSWGRNYQPDPPPLPPAQPAPQAPTPPAPSPPAPSPPAPSPPAPPATVVASRAPSSQSNGTTAGCQIIRVRREWRKFSVKEQTEYIRAVKCLAGLPSKVLPADEYRRYDDFENVHSRMRHKIHWIASFLPWHRHYMFTYETALRDECGYSGNLPRWDWSLDSDDMSKSPIWSPDPNVGFGTNVQDSSKSGDGLDGAPVQDGAFANWPLYYPEYHTLQRNYNLPAQYQQPGRSYGSQFLPAAL</sequence>
<dbReference type="OrthoDB" id="6132182at2759"/>
<dbReference type="GO" id="GO:0016491">
    <property type="term" value="F:oxidoreductase activity"/>
    <property type="evidence" value="ECO:0007669"/>
    <property type="project" value="InterPro"/>
</dbReference>
<dbReference type="EMBL" id="LAVV01015203">
    <property type="protein sequence ID" value="KNZ44064.1"/>
    <property type="molecule type" value="Genomic_DNA"/>
</dbReference>
<keyword evidence="1" id="KW-0479">Metal-binding</keyword>
<feature type="compositionally biased region" description="Low complexity" evidence="3">
    <location>
        <begin position="68"/>
        <end position="78"/>
    </location>
</feature>
<protein>
    <recommendedName>
        <fullName evidence="4">Tyrosinase copper-binding domain-containing protein</fullName>
    </recommendedName>
</protein>